<keyword evidence="1" id="KW-1133">Transmembrane helix</keyword>
<dbReference type="STRING" id="1901.BB341_04215"/>
<protein>
    <submittedName>
        <fullName evidence="2">Putative secreted protein</fullName>
    </submittedName>
</protein>
<keyword evidence="1" id="KW-0812">Transmembrane</keyword>
<dbReference type="EMBL" id="CM000913">
    <property type="protein sequence ID" value="EFG10018.1"/>
    <property type="molecule type" value="Genomic_DNA"/>
</dbReference>
<evidence type="ECO:0000313" key="3">
    <source>
        <dbReference type="Proteomes" id="UP000002357"/>
    </source>
</evidence>
<name>E2PW28_STRCL</name>
<proteinExistence type="predicted"/>
<evidence type="ECO:0000313" key="2">
    <source>
        <dbReference type="EMBL" id="EFG10018.1"/>
    </source>
</evidence>
<gene>
    <name evidence="2" type="ORF">SCLAV_4945</name>
</gene>
<keyword evidence="3" id="KW-1185">Reference proteome</keyword>
<dbReference type="Proteomes" id="UP000002357">
    <property type="component" value="Chromosome"/>
</dbReference>
<dbReference type="AlphaFoldDB" id="E2PW28"/>
<evidence type="ECO:0000256" key="1">
    <source>
        <dbReference type="SAM" id="Phobius"/>
    </source>
</evidence>
<organism evidence="2 3">
    <name type="scientific">Streptomyces clavuligerus</name>
    <dbReference type="NCBI Taxonomy" id="1901"/>
    <lineage>
        <taxon>Bacteria</taxon>
        <taxon>Bacillati</taxon>
        <taxon>Actinomycetota</taxon>
        <taxon>Actinomycetes</taxon>
        <taxon>Kitasatosporales</taxon>
        <taxon>Streptomycetaceae</taxon>
        <taxon>Streptomyces</taxon>
    </lineage>
</organism>
<sequence length="413" mass="45935">MSDGDRPAVEEPRLAIRRQVSSPWSRRGLLVVFLPLLAAVLTGVTVLGTSGNALLPFERVTTLEGRMASKRDFFEDEKVRRILLKHHIRIHVTSVGSREFAIRDLSPYDFVFPSGQPAGDLITHQRSRSGEFATVHRPFVSPLVLATYRAYAEALRSVGIVTAQRASDGGKPLYYRLNTRKFLEFVHAGRQWNDIGVQKYGITNTNRMLAQSSDVCTANSAGTYLALVAFTWRGRGGDGDREVPRTDQEADARARAIKPLMEQGLPHADVFRTYISPEGKGVAPVIVTYEHQYLSYQDQFLAKSGKLDDDRVLLYPDSQHVTQPQFIALNKEGDRLGELVTRDPELRRRAMELGFRILDPSGEVAGDQLAAYLEGQRIPVPEVAGGTRAAMPRLRLLERMISIVGDCPPQEAG</sequence>
<reference evidence="2 3" key="1">
    <citation type="journal article" date="2010" name="Genome Biol. Evol.">
        <title>The sequence of a 1.8-mb bacterial linear plasmid reveals a rich evolutionary reservoir of secondary metabolic pathways.</title>
        <authorList>
            <person name="Medema M.H."/>
            <person name="Trefzer A."/>
            <person name="Kovalchuk A."/>
            <person name="van den Berg M."/>
            <person name="Mueller U."/>
            <person name="Heijne W."/>
            <person name="Wu L."/>
            <person name="Alam M.T."/>
            <person name="Ronning C.M."/>
            <person name="Nierman W.C."/>
            <person name="Bovenberg R.A.L."/>
            <person name="Breitling R."/>
            <person name="Takano E."/>
        </authorList>
    </citation>
    <scope>NUCLEOTIDE SEQUENCE [LARGE SCALE GENOMIC DNA]</scope>
    <source>
        <strain evidence="3">ATCC 27064 / DSM 738 / JCM 4710 / NBRC 13307 / NCIMB 12785 / NRRL 3585 / VKM Ac-602</strain>
    </source>
</reference>
<keyword evidence="1" id="KW-0472">Membrane</keyword>
<dbReference type="GeneID" id="93728615"/>
<accession>E2PW28</accession>
<dbReference type="RefSeq" id="WP_003962276.1">
    <property type="nucleotide sequence ID" value="NZ_CM000913.1"/>
</dbReference>
<dbReference type="eggNOG" id="COG1613">
    <property type="taxonomic scope" value="Bacteria"/>
</dbReference>
<feature type="transmembrane region" description="Helical" evidence="1">
    <location>
        <begin position="28"/>
        <end position="48"/>
    </location>
</feature>